<dbReference type="Proteomes" id="UP000638353">
    <property type="component" value="Unassembled WGS sequence"/>
</dbReference>
<sequence>MSLTATARIVAAPGGRLPVLEGDGPLALRRTRSAEGPDHGRVTVVGAMSAPLGGDRLAIEAEVREGARLTVDAAAATVALPGRVPQQATYDVRLTVGQDAELCWLPEQLISAHGSDLRMTTTVDLAPTARLVYREEQVLGRHGEETGTLFTRLTVRRAGRPLLDQELAYGPGAPGGWDGGAVLGGHRAVGQLLVVQEESAHSEPRPRLLGETAVLTPLGGGGVLVTAVARDARALRLMMDGALDDLEERAISRRCAS</sequence>
<dbReference type="Pfam" id="PF01774">
    <property type="entry name" value="UreD"/>
    <property type="match status" value="1"/>
</dbReference>
<name>A0A919CDD5_9ACTN</name>
<evidence type="ECO:0000256" key="1">
    <source>
        <dbReference type="ARBA" id="ARBA00023186"/>
    </source>
</evidence>
<reference evidence="3" key="1">
    <citation type="journal article" date="2014" name="Int. J. Syst. Evol. Microbiol.">
        <title>Complete genome sequence of Corynebacterium casei LMG S-19264T (=DSM 44701T), isolated from a smear-ripened cheese.</title>
        <authorList>
            <consortium name="US DOE Joint Genome Institute (JGI-PGF)"/>
            <person name="Walter F."/>
            <person name="Albersmeier A."/>
            <person name="Kalinowski J."/>
            <person name="Ruckert C."/>
        </authorList>
    </citation>
    <scope>NUCLEOTIDE SEQUENCE</scope>
    <source>
        <strain evidence="3">JCM 4637</strain>
    </source>
</reference>
<reference evidence="3" key="2">
    <citation type="submission" date="2020-09" db="EMBL/GenBank/DDBJ databases">
        <authorList>
            <person name="Sun Q."/>
            <person name="Ohkuma M."/>
        </authorList>
    </citation>
    <scope>NUCLEOTIDE SEQUENCE</scope>
    <source>
        <strain evidence="3">JCM 4637</strain>
    </source>
</reference>
<comment type="subunit">
    <text evidence="2">UreD, UreF and UreG form a complex that acts as a GTP-hydrolysis-dependent molecular chaperone, activating the urease apoprotein by helping to assemble the nickel containing metallocenter of UreC. The UreE protein probably delivers the nickel.</text>
</comment>
<keyword evidence="2" id="KW-0996">Nickel insertion</keyword>
<protein>
    <recommendedName>
        <fullName evidence="2">Urease accessory protein UreD</fullName>
    </recommendedName>
</protein>
<proteinExistence type="inferred from homology"/>
<keyword evidence="1 2" id="KW-0143">Chaperone</keyword>
<dbReference type="RefSeq" id="WP_189826301.1">
    <property type="nucleotide sequence ID" value="NZ_BMVC01000015.1"/>
</dbReference>
<dbReference type="InterPro" id="IPR002669">
    <property type="entry name" value="UreD"/>
</dbReference>
<comment type="subcellular location">
    <subcellularLocation>
        <location evidence="2">Cytoplasm</location>
    </subcellularLocation>
</comment>
<accession>A0A919CDD5</accession>
<dbReference type="HAMAP" id="MF_01384">
    <property type="entry name" value="UreD"/>
    <property type="match status" value="1"/>
</dbReference>
<evidence type="ECO:0000313" key="3">
    <source>
        <dbReference type="EMBL" id="GHD09540.1"/>
    </source>
</evidence>
<dbReference type="EMBL" id="BMVC01000015">
    <property type="protein sequence ID" value="GHD09540.1"/>
    <property type="molecule type" value="Genomic_DNA"/>
</dbReference>
<dbReference type="AlphaFoldDB" id="A0A919CDD5"/>
<comment type="similarity">
    <text evidence="2">Belongs to the UreD family.</text>
</comment>
<comment type="function">
    <text evidence="2">Required for maturation of urease via the functional incorporation of the urease nickel metallocenter.</text>
</comment>
<evidence type="ECO:0000256" key="2">
    <source>
        <dbReference type="HAMAP-Rule" id="MF_01384"/>
    </source>
</evidence>
<keyword evidence="2" id="KW-0963">Cytoplasm</keyword>
<gene>
    <name evidence="2 3" type="primary">ureD</name>
    <name evidence="3" type="ORF">GCM10010334_63970</name>
</gene>
<evidence type="ECO:0000313" key="4">
    <source>
        <dbReference type="Proteomes" id="UP000638353"/>
    </source>
</evidence>
<dbReference type="GO" id="GO:0005737">
    <property type="term" value="C:cytoplasm"/>
    <property type="evidence" value="ECO:0007669"/>
    <property type="project" value="UniProtKB-SubCell"/>
</dbReference>
<comment type="caution">
    <text evidence="3">The sequence shown here is derived from an EMBL/GenBank/DDBJ whole genome shotgun (WGS) entry which is preliminary data.</text>
</comment>
<organism evidence="3 4">
    <name type="scientific">Streptomyces finlayi</name>
    <dbReference type="NCBI Taxonomy" id="67296"/>
    <lineage>
        <taxon>Bacteria</taxon>
        <taxon>Bacillati</taxon>
        <taxon>Actinomycetota</taxon>
        <taxon>Actinomycetes</taxon>
        <taxon>Kitasatosporales</taxon>
        <taxon>Streptomycetaceae</taxon>
        <taxon>Streptomyces</taxon>
    </lineage>
</organism>
<dbReference type="GO" id="GO:0016151">
    <property type="term" value="F:nickel cation binding"/>
    <property type="evidence" value="ECO:0007669"/>
    <property type="project" value="UniProtKB-UniRule"/>
</dbReference>